<keyword evidence="1" id="KW-0732">Signal</keyword>
<proteinExistence type="predicted"/>
<dbReference type="RefSeq" id="WP_142713210.1">
    <property type="nucleotide sequence ID" value="NZ_FXTH01000002.1"/>
</dbReference>
<evidence type="ECO:0000313" key="2">
    <source>
        <dbReference type="EMBL" id="SMO43951.1"/>
    </source>
</evidence>
<sequence>MIRISFQLLFLLLLPVMTSAQSVTISPTSETADNGSSVLSLSDGAKVSIDSRTITFLDSGSSGQFSALGFSPDRSVVSLLNNVQGKARVTLLTASGDTLNRYSSISLSSSDPSLGIYPTNGGHLLLRNNIMNFTFHDESGNIGTNISNGSNSEQGETISQLVMNPTQETILLYTSKIKREGQVGSKIRLVDADRKLQYLYQSDDRYIKDLDLSGDGTMVSFVTAASGTSDRVVVMDKYGNQINSISAENQLQGATLSADNSHLTLFSENRIRVYNVLTGENMGSTSLQEPVFMAEYVPEDQMLLIVSGNFSTSSSKLSNIEVKAVDLGRRDITSTSYSGRLTFHESLRRGIQRLSSNNYRLTGANKELNIEVSF</sequence>
<keyword evidence="3" id="KW-1185">Reference proteome</keyword>
<accession>A0A521BAA6</accession>
<dbReference type="InterPro" id="IPR011044">
    <property type="entry name" value="Quino_amine_DH_bsu"/>
</dbReference>
<reference evidence="2 3" key="1">
    <citation type="submission" date="2017-05" db="EMBL/GenBank/DDBJ databases">
        <authorList>
            <person name="Varghese N."/>
            <person name="Submissions S."/>
        </authorList>
    </citation>
    <scope>NUCLEOTIDE SEQUENCE [LARGE SCALE GENOMIC DNA]</scope>
    <source>
        <strain evidence="2 3">DSM 21194</strain>
    </source>
</reference>
<feature type="signal peptide" evidence="1">
    <location>
        <begin position="1"/>
        <end position="20"/>
    </location>
</feature>
<dbReference type="InterPro" id="IPR015943">
    <property type="entry name" value="WD40/YVTN_repeat-like_dom_sf"/>
</dbReference>
<protein>
    <recommendedName>
        <fullName evidence="4">WD40-like Beta Propeller Repeat</fullName>
    </recommendedName>
</protein>
<dbReference type="AlphaFoldDB" id="A0A521BAA6"/>
<feature type="chain" id="PRO_5021944913" description="WD40-like Beta Propeller Repeat" evidence="1">
    <location>
        <begin position="21"/>
        <end position="374"/>
    </location>
</feature>
<dbReference type="OrthoDB" id="1523465at2"/>
<dbReference type="SUPFAM" id="SSF50969">
    <property type="entry name" value="YVTN repeat-like/Quinoprotein amine dehydrogenase"/>
    <property type="match status" value="1"/>
</dbReference>
<dbReference type="EMBL" id="FXTH01000002">
    <property type="protein sequence ID" value="SMO43951.1"/>
    <property type="molecule type" value="Genomic_DNA"/>
</dbReference>
<dbReference type="Gene3D" id="2.130.10.10">
    <property type="entry name" value="YVTN repeat-like/Quinoprotein amine dehydrogenase"/>
    <property type="match status" value="1"/>
</dbReference>
<gene>
    <name evidence="2" type="ORF">SAMN06265218_102340</name>
</gene>
<evidence type="ECO:0008006" key="4">
    <source>
        <dbReference type="Google" id="ProtNLM"/>
    </source>
</evidence>
<evidence type="ECO:0000313" key="3">
    <source>
        <dbReference type="Proteomes" id="UP000317593"/>
    </source>
</evidence>
<name>A0A521BAA6_9BACT</name>
<evidence type="ECO:0000256" key="1">
    <source>
        <dbReference type="SAM" id="SignalP"/>
    </source>
</evidence>
<organism evidence="2 3">
    <name type="scientific">Fodinibius sediminis</name>
    <dbReference type="NCBI Taxonomy" id="1214077"/>
    <lineage>
        <taxon>Bacteria</taxon>
        <taxon>Pseudomonadati</taxon>
        <taxon>Balneolota</taxon>
        <taxon>Balneolia</taxon>
        <taxon>Balneolales</taxon>
        <taxon>Balneolaceae</taxon>
        <taxon>Fodinibius</taxon>
    </lineage>
</organism>
<dbReference type="Proteomes" id="UP000317593">
    <property type="component" value="Unassembled WGS sequence"/>
</dbReference>